<dbReference type="AlphaFoldDB" id="A0A6A4PFU9"/>
<accession>A0A6A4PFU9</accession>
<evidence type="ECO:0000313" key="2">
    <source>
        <dbReference type="Proteomes" id="UP000447434"/>
    </source>
</evidence>
<evidence type="ECO:0000313" key="1">
    <source>
        <dbReference type="EMBL" id="KAE9600392.1"/>
    </source>
</evidence>
<dbReference type="Proteomes" id="UP000447434">
    <property type="component" value="Chromosome 14"/>
</dbReference>
<dbReference type="EMBL" id="WOCE01000014">
    <property type="protein sequence ID" value="KAE9600392.1"/>
    <property type="molecule type" value="Genomic_DNA"/>
</dbReference>
<reference evidence="2" key="1">
    <citation type="journal article" date="2020" name="Nat. Commun.">
        <title>Genome sequence of the cluster root forming white lupin.</title>
        <authorList>
            <person name="Hufnagel B."/>
            <person name="Marques A."/>
            <person name="Soriano A."/>
            <person name="Marques L."/>
            <person name="Divol F."/>
            <person name="Doumas P."/>
            <person name="Sallet E."/>
            <person name="Mancinotti D."/>
            <person name="Carrere S."/>
            <person name="Marande W."/>
            <person name="Arribat S."/>
            <person name="Keller J."/>
            <person name="Huneau C."/>
            <person name="Blein T."/>
            <person name="Aime D."/>
            <person name="Laguerre M."/>
            <person name="Taylor J."/>
            <person name="Schubert V."/>
            <person name="Nelson M."/>
            <person name="Geu-Flores F."/>
            <person name="Crespi M."/>
            <person name="Gallardo-Guerrero K."/>
            <person name="Delaux P.-M."/>
            <person name="Salse J."/>
            <person name="Berges H."/>
            <person name="Guyot R."/>
            <person name="Gouzy J."/>
            <person name="Peret B."/>
        </authorList>
    </citation>
    <scope>NUCLEOTIDE SEQUENCE [LARGE SCALE GENOMIC DNA]</scope>
    <source>
        <strain evidence="2">cv. Amiga</strain>
    </source>
</reference>
<sequence>MLFLLLIRGTHTIKDTLIAATNAVGFLGLCKSKGRNGKVILDQS</sequence>
<gene>
    <name evidence="1" type="ORF">Lalb_Chr14g0372401</name>
</gene>
<comment type="caution">
    <text evidence="1">The sequence shown here is derived from an EMBL/GenBank/DDBJ whole genome shotgun (WGS) entry which is preliminary data.</text>
</comment>
<organism evidence="1 2">
    <name type="scientific">Lupinus albus</name>
    <name type="common">White lupine</name>
    <name type="synonym">Lupinus termis</name>
    <dbReference type="NCBI Taxonomy" id="3870"/>
    <lineage>
        <taxon>Eukaryota</taxon>
        <taxon>Viridiplantae</taxon>
        <taxon>Streptophyta</taxon>
        <taxon>Embryophyta</taxon>
        <taxon>Tracheophyta</taxon>
        <taxon>Spermatophyta</taxon>
        <taxon>Magnoliopsida</taxon>
        <taxon>eudicotyledons</taxon>
        <taxon>Gunneridae</taxon>
        <taxon>Pentapetalae</taxon>
        <taxon>rosids</taxon>
        <taxon>fabids</taxon>
        <taxon>Fabales</taxon>
        <taxon>Fabaceae</taxon>
        <taxon>Papilionoideae</taxon>
        <taxon>50 kb inversion clade</taxon>
        <taxon>genistoids sensu lato</taxon>
        <taxon>core genistoids</taxon>
        <taxon>Genisteae</taxon>
        <taxon>Lupinus</taxon>
    </lineage>
</organism>
<protein>
    <submittedName>
        <fullName evidence="1">Uncharacterized protein</fullName>
    </submittedName>
</protein>
<keyword evidence="2" id="KW-1185">Reference proteome</keyword>
<name>A0A6A4PFU9_LUPAL</name>
<proteinExistence type="predicted"/>